<reference evidence="5 6" key="1">
    <citation type="submission" date="2021-06" db="EMBL/GenBank/DDBJ databases">
        <title>Caerostris darwini draft genome.</title>
        <authorList>
            <person name="Kono N."/>
            <person name="Arakawa K."/>
        </authorList>
    </citation>
    <scope>NUCLEOTIDE SEQUENCE [LARGE SCALE GENOMIC DNA]</scope>
</reference>
<evidence type="ECO:0000313" key="5">
    <source>
        <dbReference type="EMBL" id="GIY57944.1"/>
    </source>
</evidence>
<name>A0AAV4UJQ7_9ARAC</name>
<feature type="domain" description="FHA" evidence="2">
    <location>
        <begin position="36"/>
        <end position="90"/>
    </location>
</feature>
<feature type="region of interest" description="Disordered" evidence="1">
    <location>
        <begin position="323"/>
        <end position="349"/>
    </location>
</feature>
<feature type="region of interest" description="Disordered" evidence="1">
    <location>
        <begin position="733"/>
        <end position="760"/>
    </location>
</feature>
<feature type="region of interest" description="Disordered" evidence="1">
    <location>
        <begin position="436"/>
        <end position="456"/>
    </location>
</feature>
<dbReference type="InterPro" id="IPR041679">
    <property type="entry name" value="DNA2/NAM7-like_C"/>
</dbReference>
<keyword evidence="5" id="KW-0067">ATP-binding</keyword>
<dbReference type="SUPFAM" id="SSF52540">
    <property type="entry name" value="P-loop containing nucleoside triphosphate hydrolases"/>
    <property type="match status" value="1"/>
</dbReference>
<keyword evidence="5" id="KW-0347">Helicase</keyword>
<feature type="region of interest" description="Disordered" evidence="1">
    <location>
        <begin position="553"/>
        <end position="582"/>
    </location>
</feature>
<feature type="domain" description="DNA2/NAM7 helicase-like C-terminal" evidence="4">
    <location>
        <begin position="1445"/>
        <end position="1620"/>
    </location>
</feature>
<feature type="compositionally biased region" description="Polar residues" evidence="1">
    <location>
        <begin position="740"/>
        <end position="760"/>
    </location>
</feature>
<dbReference type="Pfam" id="PF13086">
    <property type="entry name" value="AAA_11"/>
    <property type="match status" value="1"/>
</dbReference>
<evidence type="ECO:0000259" key="2">
    <source>
        <dbReference type="Pfam" id="PF00498"/>
    </source>
</evidence>
<comment type="caution">
    <text evidence="5">The sequence shown here is derived from an EMBL/GenBank/DDBJ whole genome shotgun (WGS) entry which is preliminary data.</text>
</comment>
<sequence>MNYYLRQIEQGNSNPLVIELTKKEIVIGKDTFPVLNQYVQVLPHHVLLKRNGNQWYIKSLQTSERVYLNEVPLIGFRLRQIEIGDQIAFGAPKKGRRFVCCLTNIVSKASSSFVNSIELIDLSRYEEPTVVIKREHGIEDFEVTESKSATNNVSYLTSETGDNSLRSNISEYANKNFLTMKSEPMNQDRPNLKYELINNNSSVIIKSEKADNYIVKSEPVFNYDAAKVQTIMNEGLPRSTMNQDLPNLKYELINSNSSSIIKSEMADNYVVKSEPVFNYNAVKVQTIIEPTNFSSSVESNEKLVKSFSEKKSISSQQCCEMSENTGNVNKHSKSKIDSNPVSNVKSLNSDMNKNPVPISILYKETNPGSPISCPFTRSLSNFSQKILSTISKENNDDKNAIEIQMQNYGYSEMDDVITISDDEAYLDFRSSQTIKQQHFDSDSNKDKGFKNSKYNDTEPLRKNDKILLIDENSSISSISESIKDHEEKAEKLYGGNKHDTNEMKTSFTNFNLNQNIRNRTSNFSVSSHDDFIIPFSKEKLFKDINKENYEAKKSAISSDNKPKKQILLTEPKRMNHRPKQCKGREEWFEEKNINTSSFPSRESTITSSEDKSTLSKLKKKSYLKSQQSAKFFKKKDGSQQSNKTHLGAVVVKPLLKNGALSNFRIPKKNNKISSTKKAKLALLAEKEKQMKITEDNKKNLHDKKIPSIARKPNEKTSRSKFIISDMLAEKKKSQKKKTIPLSNKDVTSNRTSASNTLNVTNSTTKSNSINVSDQNDIVGATTPIITTLNVTNSTTKSNSINVNNQNYIVGTPIPTITIASRPIPIVSKYVTCNSSNLIKLSQDYPSSSSSKKEIISIRNSSDNNTNLSSLSVNSINNTDEQLNVMSSSVLNKREATIISENNFIQGNNVTNELNQEGSNIDQSKQLTNKNMQEECANISSVNNNVQIIEIKDKVLNLKISMVKKIVELNVKWLLEQKVMSKPPPILMDQVSYLPLFFNNLDHYISSFIPMLLLEIWEKLFQASVSILEDQRRVAKKFYFIIVSIQDKWDMTEYYCEAMVNNLSFAPEIGNVVILNIKNNYSINSILGYISSCEVHNNNNYIKPEWETLDQMWMKNAKLHTFSVLVKKRPFYPILYQIMKGNSVCSILKDIDLVNGFQDLHFSPFCQSILRPNISTFTAIHPVVFASTKFNSLQNMIIEGISAEIQNQISEPKIFLLKGPPGTGKTYVITGLLKKFIFNDDPKFKVLVVAPSSTAIDKIGSNIIELNKQSSFDFKAKNIFVRFNCKSETSQEMKPFTLEELYAKHINHKKEKLEKTNMHIQEMIKGNPVLQELNNLLEQQKQIREEINRLYSNEKYSLDYQSHLLKNSQIVLTTLDCCSSSLLKTAFGSNSETPFSCCIIDEAAQCTDIELLQILSLSFDKLIMVGDPFELPPTVHSKIAEEHYYGISMFQRFLHNFLFQNQDPSFTLYEQYRMHSEICSFPSRYIYDNLLTTAPEVDLKYEKFPIYPYTIFHITDCDVIIKCADCIVKICVQLLMLDPNISIGIIVPNQMIQDVFFRWISVLKINQKYRLIEVNTVENFQGKEKDAIILCYCDVDDSRSFISCGRRLNVALTRARHCLLICVFTTNLTQPGLKELLEDAYYRQLYFSVPKYKEMQLCFKLF</sequence>
<dbReference type="GO" id="GO:0006369">
    <property type="term" value="P:termination of RNA polymerase II transcription"/>
    <property type="evidence" value="ECO:0007669"/>
    <property type="project" value="TreeGrafter"/>
</dbReference>
<dbReference type="GO" id="GO:0004386">
    <property type="term" value="F:helicase activity"/>
    <property type="evidence" value="ECO:0007669"/>
    <property type="project" value="UniProtKB-KW"/>
</dbReference>
<gene>
    <name evidence="5" type="primary">SETX</name>
    <name evidence="5" type="ORF">CDAR_284381</name>
</gene>
<dbReference type="InterPro" id="IPR027417">
    <property type="entry name" value="P-loop_NTPase"/>
</dbReference>
<dbReference type="InterPro" id="IPR045055">
    <property type="entry name" value="DNA2/NAM7-like"/>
</dbReference>
<evidence type="ECO:0000259" key="4">
    <source>
        <dbReference type="Pfam" id="PF13087"/>
    </source>
</evidence>
<dbReference type="Pfam" id="PF13087">
    <property type="entry name" value="AAA_12"/>
    <property type="match status" value="1"/>
</dbReference>
<evidence type="ECO:0000256" key="1">
    <source>
        <dbReference type="SAM" id="MobiDB-lite"/>
    </source>
</evidence>
<evidence type="ECO:0000259" key="3">
    <source>
        <dbReference type="Pfam" id="PF13086"/>
    </source>
</evidence>
<keyword evidence="6" id="KW-1185">Reference proteome</keyword>
<dbReference type="InterPro" id="IPR047187">
    <property type="entry name" value="SF1_C_Upf1"/>
</dbReference>
<dbReference type="Pfam" id="PF00498">
    <property type="entry name" value="FHA"/>
    <property type="match status" value="1"/>
</dbReference>
<dbReference type="GO" id="GO:0001147">
    <property type="term" value="F:transcription termination site sequence-specific DNA binding"/>
    <property type="evidence" value="ECO:0007669"/>
    <property type="project" value="TreeGrafter"/>
</dbReference>
<dbReference type="InterPro" id="IPR008984">
    <property type="entry name" value="SMAD_FHA_dom_sf"/>
</dbReference>
<dbReference type="SUPFAM" id="SSF49879">
    <property type="entry name" value="SMAD/FHA domain"/>
    <property type="match status" value="1"/>
</dbReference>
<dbReference type="CDD" id="cd18808">
    <property type="entry name" value="SF1_C_Upf1"/>
    <property type="match status" value="1"/>
</dbReference>
<evidence type="ECO:0000313" key="6">
    <source>
        <dbReference type="Proteomes" id="UP001054837"/>
    </source>
</evidence>
<protein>
    <submittedName>
        <fullName evidence="5">Probable helicase senataxin</fullName>
    </submittedName>
</protein>
<organism evidence="5 6">
    <name type="scientific">Caerostris darwini</name>
    <dbReference type="NCBI Taxonomy" id="1538125"/>
    <lineage>
        <taxon>Eukaryota</taxon>
        <taxon>Metazoa</taxon>
        <taxon>Ecdysozoa</taxon>
        <taxon>Arthropoda</taxon>
        <taxon>Chelicerata</taxon>
        <taxon>Arachnida</taxon>
        <taxon>Araneae</taxon>
        <taxon>Araneomorphae</taxon>
        <taxon>Entelegynae</taxon>
        <taxon>Araneoidea</taxon>
        <taxon>Araneidae</taxon>
        <taxon>Caerostris</taxon>
    </lineage>
</organism>
<dbReference type="Gene3D" id="2.60.200.20">
    <property type="match status" value="1"/>
</dbReference>
<accession>A0AAV4UJQ7</accession>
<dbReference type="PANTHER" id="PTHR10887">
    <property type="entry name" value="DNA2/NAM7 HELICASE FAMILY"/>
    <property type="match status" value="1"/>
</dbReference>
<feature type="domain" description="DNA2/NAM7 helicase helicase" evidence="3">
    <location>
        <begin position="1203"/>
        <end position="1437"/>
    </location>
</feature>
<dbReference type="Proteomes" id="UP001054837">
    <property type="component" value="Unassembled WGS sequence"/>
</dbReference>
<dbReference type="Gene3D" id="3.40.50.300">
    <property type="entry name" value="P-loop containing nucleotide triphosphate hydrolases"/>
    <property type="match status" value="2"/>
</dbReference>
<dbReference type="InterPro" id="IPR041677">
    <property type="entry name" value="DNA2/NAM7_AAA_11"/>
</dbReference>
<dbReference type="InterPro" id="IPR000253">
    <property type="entry name" value="FHA_dom"/>
</dbReference>
<feature type="compositionally biased region" description="Basic and acidic residues" evidence="1">
    <location>
        <begin position="437"/>
        <end position="456"/>
    </location>
</feature>
<keyword evidence="5" id="KW-0547">Nucleotide-binding</keyword>
<dbReference type="GO" id="GO:0016604">
    <property type="term" value="C:nuclear body"/>
    <property type="evidence" value="ECO:0007669"/>
    <property type="project" value="TreeGrafter"/>
</dbReference>
<dbReference type="PANTHER" id="PTHR10887:SF495">
    <property type="entry name" value="HELICASE SENATAXIN ISOFORM X1-RELATED"/>
    <property type="match status" value="1"/>
</dbReference>
<proteinExistence type="predicted"/>
<dbReference type="EMBL" id="BPLQ01011449">
    <property type="protein sequence ID" value="GIY57944.1"/>
    <property type="molecule type" value="Genomic_DNA"/>
</dbReference>
<keyword evidence="5" id="KW-0378">Hydrolase</keyword>
<feature type="compositionally biased region" description="Polar residues" evidence="1">
    <location>
        <begin position="337"/>
        <end position="349"/>
    </location>
</feature>